<evidence type="ECO:0000313" key="6">
    <source>
        <dbReference type="Proteomes" id="UP000234331"/>
    </source>
</evidence>
<accession>A0A2I2KJA4</accession>
<evidence type="ECO:0000256" key="3">
    <source>
        <dbReference type="SAM" id="MobiDB-lite"/>
    </source>
</evidence>
<name>A0A2I2KJA4_9ACTN</name>
<dbReference type="InterPro" id="IPR036271">
    <property type="entry name" value="Tet_transcr_reg_TetR-rel_C_sf"/>
</dbReference>
<dbReference type="Proteomes" id="UP000234331">
    <property type="component" value="Unassembled WGS sequence"/>
</dbReference>
<dbReference type="GO" id="GO:0000976">
    <property type="term" value="F:transcription cis-regulatory region binding"/>
    <property type="evidence" value="ECO:0007669"/>
    <property type="project" value="TreeGrafter"/>
</dbReference>
<dbReference type="PRINTS" id="PR00455">
    <property type="entry name" value="HTHTETR"/>
</dbReference>
<dbReference type="InterPro" id="IPR041678">
    <property type="entry name" value="TetR_C_16"/>
</dbReference>
<dbReference type="PROSITE" id="PS50977">
    <property type="entry name" value="HTH_TETR_2"/>
    <property type="match status" value="1"/>
</dbReference>
<dbReference type="AlphaFoldDB" id="A0A2I2KJA4"/>
<keyword evidence="6" id="KW-1185">Reference proteome</keyword>
<dbReference type="PANTHER" id="PTHR30055:SF235">
    <property type="entry name" value="TRANSCRIPTIONAL REGULATORY PROTEIN"/>
    <property type="match status" value="1"/>
</dbReference>
<evidence type="ECO:0000313" key="5">
    <source>
        <dbReference type="EMBL" id="SNQ45751.1"/>
    </source>
</evidence>
<dbReference type="SUPFAM" id="SSF46689">
    <property type="entry name" value="Homeodomain-like"/>
    <property type="match status" value="1"/>
</dbReference>
<evidence type="ECO:0000259" key="4">
    <source>
        <dbReference type="PROSITE" id="PS50977"/>
    </source>
</evidence>
<dbReference type="GO" id="GO:0003700">
    <property type="term" value="F:DNA-binding transcription factor activity"/>
    <property type="evidence" value="ECO:0007669"/>
    <property type="project" value="TreeGrafter"/>
</dbReference>
<dbReference type="Pfam" id="PF00440">
    <property type="entry name" value="TetR_N"/>
    <property type="match status" value="1"/>
</dbReference>
<dbReference type="InterPro" id="IPR009057">
    <property type="entry name" value="Homeodomain-like_sf"/>
</dbReference>
<feature type="region of interest" description="Disordered" evidence="3">
    <location>
        <begin position="181"/>
        <end position="202"/>
    </location>
</feature>
<dbReference type="Gene3D" id="1.10.10.60">
    <property type="entry name" value="Homeodomain-like"/>
    <property type="match status" value="1"/>
</dbReference>
<evidence type="ECO:0000256" key="2">
    <source>
        <dbReference type="PROSITE-ProRule" id="PRU00335"/>
    </source>
</evidence>
<feature type="domain" description="HTH tetR-type" evidence="4">
    <location>
        <begin position="1"/>
        <end position="59"/>
    </location>
</feature>
<dbReference type="RefSeq" id="WP_243407092.1">
    <property type="nucleotide sequence ID" value="NZ_FZMO01000014.1"/>
</dbReference>
<keyword evidence="1 2" id="KW-0238">DNA-binding</keyword>
<dbReference type="SUPFAM" id="SSF48498">
    <property type="entry name" value="Tetracyclin repressor-like, C-terminal domain"/>
    <property type="match status" value="1"/>
</dbReference>
<gene>
    <name evidence="5" type="ORF">FRACA_1100004</name>
</gene>
<dbReference type="InterPro" id="IPR050109">
    <property type="entry name" value="HTH-type_TetR-like_transc_reg"/>
</dbReference>
<evidence type="ECO:0000256" key="1">
    <source>
        <dbReference type="ARBA" id="ARBA00023125"/>
    </source>
</evidence>
<dbReference type="PANTHER" id="PTHR30055">
    <property type="entry name" value="HTH-TYPE TRANSCRIPTIONAL REGULATOR RUTR"/>
    <property type="match status" value="1"/>
</dbReference>
<dbReference type="EMBL" id="FZMO01000014">
    <property type="protein sequence ID" value="SNQ45751.1"/>
    <property type="molecule type" value="Genomic_DNA"/>
</dbReference>
<dbReference type="Pfam" id="PF17920">
    <property type="entry name" value="TetR_C_16"/>
    <property type="match status" value="1"/>
</dbReference>
<sequence length="202" mass="21480">MRGQILAVARERFRREGYESVTMRSLAAEAGVDAALISYYFGSKSGLFAAVLEFAISPADELAVLLRGDLETLPARAIRRLAAAYDDPEIGAPLMLGIRAAIADPELGTLLRAGIHHQLVERLTDRLGGADARYRAGLFTSQMVGLIVSRYLLSAEPLASMPVDEIVRLLAPSLRTTLLGPLPAGARPGGGGGQASSRAWEP</sequence>
<feature type="DNA-binding region" description="H-T-H motif" evidence="2">
    <location>
        <begin position="22"/>
        <end position="41"/>
    </location>
</feature>
<dbReference type="Gene3D" id="1.10.357.10">
    <property type="entry name" value="Tetracycline Repressor, domain 2"/>
    <property type="match status" value="1"/>
</dbReference>
<reference evidence="5 6" key="1">
    <citation type="submission" date="2017-06" db="EMBL/GenBank/DDBJ databases">
        <authorList>
            <person name="Kim H.J."/>
            <person name="Triplett B.A."/>
        </authorList>
    </citation>
    <scope>NUCLEOTIDE SEQUENCE [LARGE SCALE GENOMIC DNA]</scope>
    <source>
        <strain evidence="5">FRACA_ARgP5</strain>
    </source>
</reference>
<proteinExistence type="predicted"/>
<protein>
    <submittedName>
        <fullName evidence="5">Transcriptional regulator</fullName>
    </submittedName>
</protein>
<organism evidence="5 6">
    <name type="scientific">Frankia canadensis</name>
    <dbReference type="NCBI Taxonomy" id="1836972"/>
    <lineage>
        <taxon>Bacteria</taxon>
        <taxon>Bacillati</taxon>
        <taxon>Actinomycetota</taxon>
        <taxon>Actinomycetes</taxon>
        <taxon>Frankiales</taxon>
        <taxon>Frankiaceae</taxon>
        <taxon>Frankia</taxon>
    </lineage>
</organism>
<dbReference type="InterPro" id="IPR001647">
    <property type="entry name" value="HTH_TetR"/>
</dbReference>